<sequence length="244" mass="27899">MPKSLRVLITPRIALLCFLLILIVMGAVPSYWRGNWSLSQLPPVINLKQIRAIRNTGLELTEWKTIQQETVELGGNKWSFQAIKGDYSKPILLLLRPQDSSKSQPQVDWADINSSRRWNTDSDKMIKFTVESSQLSQSVGASKLEKTVTVEARLFRAWTNRQTFAVLQWYAWSEGGHPAPVRWFWAEQLAQLHRRRVPWVAVCIQIPIRPLGKLEEFQPLATSLAKIVQNALMRGPLSRVEMGV</sequence>
<evidence type="ECO:0000313" key="2">
    <source>
        <dbReference type="EMBL" id="NER28756.1"/>
    </source>
</evidence>
<proteinExistence type="predicted"/>
<keyword evidence="1" id="KW-0472">Membrane</keyword>
<organism evidence="2">
    <name type="scientific">Symploca sp. SIO1C4</name>
    <dbReference type="NCBI Taxonomy" id="2607765"/>
    <lineage>
        <taxon>Bacteria</taxon>
        <taxon>Bacillati</taxon>
        <taxon>Cyanobacteriota</taxon>
        <taxon>Cyanophyceae</taxon>
        <taxon>Coleofasciculales</taxon>
        <taxon>Coleofasciculaceae</taxon>
        <taxon>Symploca</taxon>
    </lineage>
</organism>
<comment type="caution">
    <text evidence="2">The sequence shown here is derived from an EMBL/GenBank/DDBJ whole genome shotgun (WGS) entry which is preliminary data.</text>
</comment>
<dbReference type="InterPro" id="IPR030917">
    <property type="entry name" value="Cyanoexo_CrtB_assoc"/>
</dbReference>
<protein>
    <submittedName>
        <fullName evidence="2">Cyanoexosortase B system-associated protein</fullName>
    </submittedName>
</protein>
<evidence type="ECO:0000256" key="1">
    <source>
        <dbReference type="SAM" id="Phobius"/>
    </source>
</evidence>
<dbReference type="AlphaFoldDB" id="A0A6B3N4Y0"/>
<feature type="transmembrane region" description="Helical" evidence="1">
    <location>
        <begin position="12"/>
        <end position="32"/>
    </location>
</feature>
<keyword evidence="1" id="KW-0812">Transmembrane</keyword>
<dbReference type="NCBIfam" id="TIGR04533">
    <property type="entry name" value="cyanosortB_assc"/>
    <property type="match status" value="1"/>
</dbReference>
<accession>A0A6B3N4Y0</accession>
<keyword evidence="1" id="KW-1133">Transmembrane helix</keyword>
<reference evidence="2" key="1">
    <citation type="submission" date="2019-11" db="EMBL/GenBank/DDBJ databases">
        <title>Genomic insights into an expanded diversity of filamentous marine cyanobacteria reveals the extraordinary biosynthetic potential of Moorea and Okeania.</title>
        <authorList>
            <person name="Ferreira Leao T."/>
            <person name="Wang M."/>
            <person name="Moss N."/>
            <person name="Da Silva R."/>
            <person name="Sanders J."/>
            <person name="Nurk S."/>
            <person name="Gurevich A."/>
            <person name="Humphrey G."/>
            <person name="Reher R."/>
            <person name="Zhu Q."/>
            <person name="Belda-Ferre P."/>
            <person name="Glukhov E."/>
            <person name="Rex R."/>
            <person name="Dorrestein P.C."/>
            <person name="Knight R."/>
            <person name="Pevzner P."/>
            <person name="Gerwick W.H."/>
            <person name="Gerwick L."/>
        </authorList>
    </citation>
    <scope>NUCLEOTIDE SEQUENCE</scope>
    <source>
        <strain evidence="2">SIO1C4</strain>
    </source>
</reference>
<dbReference type="EMBL" id="JAAHFQ010000257">
    <property type="protein sequence ID" value="NER28756.1"/>
    <property type="molecule type" value="Genomic_DNA"/>
</dbReference>
<gene>
    <name evidence="2" type="ORF">F6J89_14245</name>
</gene>
<name>A0A6B3N4Y0_9CYAN</name>